<feature type="transmembrane region" description="Helical" evidence="1">
    <location>
        <begin position="194"/>
        <end position="211"/>
    </location>
</feature>
<evidence type="ECO:0008006" key="4">
    <source>
        <dbReference type="Google" id="ProtNLM"/>
    </source>
</evidence>
<sequence length="665" mass="76496">MKRLLISLFFFFYLFLSLFVSGIVDSQDGLQYLAVARNLYYQHEPTAPVYEYGNEGGWKNIHMSTFVGRNGKTYTLTGLGFSLAMVPSVALADIFYKIYNLTPSIHFPLESDWIILFTTSFTNIFFAAVLAITIFSFLILIKVSQQNALIITVLAFLTTNLFAFSKHITAHMMFACFLTLSFYFLKKYSINKRALFIFLSGITFGILLITYNNTFMLTIPSIIIYYLLITRTKIDRRFIINAFKDSALFLLGAMPFFLLYLWYENTRAPTDAILSSPTFLAFYTSTRTLKVPLTVFFEGIYGQLLSSGRSITYILFYSTLFSDGGPGQGVTALWSGEASWGPRYLAPLIPFGVILSGYIYQKVNKMGKVLVFLPLLLFGFYVEILGVLMPYQIKLHHLEAHFYVNQTEYTSYAYSNLLPRYSPIIMMSKNLVRLIKNFKSRTFPGNFNTKFYDGIDFAFDVGSERWRVVQGTGYISFNNGIEDVKNITFDMINHPIADTKEPLYLDFALNGNKLNDVPYILKIGERRKIILSINQTLLKNTENTLMVNSSYKNPRVTKDKDNTQLPAIINMWINGKSINKEHISVPYISALGPKTAGISYKNWGGTNIDPWLSWNIHTQIYERTPDFWWLRPIYYWDVNKKPFIFLFIANLVGVVFFTYKLRKTI</sequence>
<feature type="transmembrane region" description="Helical" evidence="1">
    <location>
        <begin position="344"/>
        <end position="360"/>
    </location>
</feature>
<organism evidence="2 3">
    <name type="scientific">Candidatus Woesebacteria bacterium GW2011_GWA2_40_7b</name>
    <dbReference type="NCBI Taxonomy" id="1618563"/>
    <lineage>
        <taxon>Bacteria</taxon>
        <taxon>Candidatus Woeseibacteriota</taxon>
    </lineage>
</organism>
<dbReference type="AlphaFoldDB" id="A0A0G0W6J2"/>
<reference evidence="2 3" key="1">
    <citation type="journal article" date="2015" name="Nature">
        <title>rRNA introns, odd ribosomes, and small enigmatic genomes across a large radiation of phyla.</title>
        <authorList>
            <person name="Brown C.T."/>
            <person name="Hug L.A."/>
            <person name="Thomas B.C."/>
            <person name="Sharon I."/>
            <person name="Castelle C.J."/>
            <person name="Singh A."/>
            <person name="Wilkins M.J."/>
            <person name="Williams K.H."/>
            <person name="Banfield J.F."/>
        </authorList>
    </citation>
    <scope>NUCLEOTIDE SEQUENCE [LARGE SCALE GENOMIC DNA]</scope>
</reference>
<keyword evidence="1" id="KW-0472">Membrane</keyword>
<evidence type="ECO:0000313" key="3">
    <source>
        <dbReference type="Proteomes" id="UP000034562"/>
    </source>
</evidence>
<dbReference type="EMBL" id="LBZK01000015">
    <property type="protein sequence ID" value="KKR70872.1"/>
    <property type="molecule type" value="Genomic_DNA"/>
</dbReference>
<feature type="transmembrane region" description="Helical" evidence="1">
    <location>
        <begin position="148"/>
        <end position="164"/>
    </location>
</feature>
<name>A0A0G0W6J2_9BACT</name>
<evidence type="ECO:0000256" key="1">
    <source>
        <dbReference type="SAM" id="Phobius"/>
    </source>
</evidence>
<feature type="transmembrane region" description="Helical" evidence="1">
    <location>
        <begin position="643"/>
        <end position="661"/>
    </location>
</feature>
<gene>
    <name evidence="2" type="ORF">UU12_C0015G0008</name>
</gene>
<feature type="transmembrane region" description="Helical" evidence="1">
    <location>
        <begin position="369"/>
        <end position="391"/>
    </location>
</feature>
<comment type="caution">
    <text evidence="2">The sequence shown here is derived from an EMBL/GenBank/DDBJ whole genome shotgun (WGS) entry which is preliminary data.</text>
</comment>
<keyword evidence="1" id="KW-0812">Transmembrane</keyword>
<accession>A0A0G0W6J2</accession>
<dbReference type="Proteomes" id="UP000034562">
    <property type="component" value="Unassembled WGS sequence"/>
</dbReference>
<protein>
    <recommendedName>
        <fullName evidence="4">Glycosyltransferase RgtA/B/C/D-like domain-containing protein</fullName>
    </recommendedName>
</protein>
<feature type="transmembrane region" description="Helical" evidence="1">
    <location>
        <begin position="246"/>
        <end position="263"/>
    </location>
</feature>
<feature type="transmembrane region" description="Helical" evidence="1">
    <location>
        <begin position="170"/>
        <end position="185"/>
    </location>
</feature>
<feature type="transmembrane region" description="Helical" evidence="1">
    <location>
        <begin position="113"/>
        <end position="141"/>
    </location>
</feature>
<evidence type="ECO:0000313" key="2">
    <source>
        <dbReference type="EMBL" id="KKR70872.1"/>
    </source>
</evidence>
<proteinExistence type="predicted"/>
<feature type="transmembrane region" description="Helical" evidence="1">
    <location>
        <begin position="217"/>
        <end position="234"/>
    </location>
</feature>
<dbReference type="STRING" id="1618563.UU12_C0015G0008"/>
<keyword evidence="1" id="KW-1133">Transmembrane helix</keyword>